<reference evidence="1" key="2">
    <citation type="submission" date="2024-10" db="UniProtKB">
        <authorList>
            <consortium name="EnsemblProtists"/>
        </authorList>
    </citation>
    <scope>IDENTIFICATION</scope>
</reference>
<evidence type="ECO:0000313" key="1">
    <source>
        <dbReference type="EnsemblProtists" id="EOD15939"/>
    </source>
</evidence>
<dbReference type="EnsemblProtists" id="EOD30916">
    <property type="protein sequence ID" value="EOD30916"/>
    <property type="gene ID" value="EMIHUDRAFT_202946"/>
</dbReference>
<dbReference type="PANTHER" id="PTHR20929">
    <property type="entry name" value="LUNG ADENOMA SUSCEPTIBILITY 1-RELATED"/>
    <property type="match status" value="1"/>
</dbReference>
<accession>A0A0D3IXF4</accession>
<dbReference type="HOGENOM" id="CLU_1017184_0_0_1"/>
<dbReference type="GO" id="GO:0008017">
    <property type="term" value="F:microtubule binding"/>
    <property type="evidence" value="ECO:0007669"/>
    <property type="project" value="TreeGrafter"/>
</dbReference>
<dbReference type="GeneID" id="17276229"/>
<reference evidence="2" key="1">
    <citation type="journal article" date="2013" name="Nature">
        <title>Pan genome of the phytoplankton Emiliania underpins its global distribution.</title>
        <authorList>
            <person name="Read B.A."/>
            <person name="Kegel J."/>
            <person name="Klute M.J."/>
            <person name="Kuo A."/>
            <person name="Lefebvre S.C."/>
            <person name="Maumus F."/>
            <person name="Mayer C."/>
            <person name="Miller J."/>
            <person name="Monier A."/>
            <person name="Salamov A."/>
            <person name="Young J."/>
            <person name="Aguilar M."/>
            <person name="Claverie J.M."/>
            <person name="Frickenhaus S."/>
            <person name="Gonzalez K."/>
            <person name="Herman E.K."/>
            <person name="Lin Y.C."/>
            <person name="Napier J."/>
            <person name="Ogata H."/>
            <person name="Sarno A.F."/>
            <person name="Shmutz J."/>
            <person name="Schroeder D."/>
            <person name="de Vargas C."/>
            <person name="Verret F."/>
            <person name="von Dassow P."/>
            <person name="Valentin K."/>
            <person name="Van de Peer Y."/>
            <person name="Wheeler G."/>
            <person name="Dacks J.B."/>
            <person name="Delwiche C.F."/>
            <person name="Dyhrman S.T."/>
            <person name="Glockner G."/>
            <person name="John U."/>
            <person name="Richards T."/>
            <person name="Worden A.Z."/>
            <person name="Zhang X."/>
            <person name="Grigoriev I.V."/>
            <person name="Allen A.E."/>
            <person name="Bidle K."/>
            <person name="Borodovsky M."/>
            <person name="Bowler C."/>
            <person name="Brownlee C."/>
            <person name="Cock J.M."/>
            <person name="Elias M."/>
            <person name="Gladyshev V.N."/>
            <person name="Groth M."/>
            <person name="Guda C."/>
            <person name="Hadaegh A."/>
            <person name="Iglesias-Rodriguez M.D."/>
            <person name="Jenkins J."/>
            <person name="Jones B.M."/>
            <person name="Lawson T."/>
            <person name="Leese F."/>
            <person name="Lindquist E."/>
            <person name="Lobanov A."/>
            <person name="Lomsadze A."/>
            <person name="Malik S.B."/>
            <person name="Marsh M.E."/>
            <person name="Mackinder L."/>
            <person name="Mock T."/>
            <person name="Mueller-Roeber B."/>
            <person name="Pagarete A."/>
            <person name="Parker M."/>
            <person name="Probert I."/>
            <person name="Quesneville H."/>
            <person name="Raines C."/>
            <person name="Rensing S.A."/>
            <person name="Riano-Pachon D.M."/>
            <person name="Richier S."/>
            <person name="Rokitta S."/>
            <person name="Shiraiwa Y."/>
            <person name="Soanes D.M."/>
            <person name="van der Giezen M."/>
            <person name="Wahlund T.M."/>
            <person name="Williams B."/>
            <person name="Wilson W."/>
            <person name="Wolfe G."/>
            <person name="Wurch L.L."/>
        </authorList>
    </citation>
    <scope>NUCLEOTIDE SEQUENCE</scope>
</reference>
<dbReference type="KEGG" id="ehx:EMIHUDRAFT_210875"/>
<dbReference type="PANTHER" id="PTHR20929:SF11">
    <property type="entry name" value="DYNEIN AXONEMAL INTERMEDIATE CHAIN 7"/>
    <property type="match status" value="1"/>
</dbReference>
<sequence length="274" mass="29828">MADGWRRGCRPRHADLPFRRWLLTPSGPSRCTLLLETARRHTYALELSASGVALVPSSECPAELATLASTPLAPALLFHRLRDAGVWLCPHDADAEAFSHDQRPRLKDPSLEAEVHREASRLAAGVRFCWSRRNQLLGAERAMLRVAPPHTPADTDLDEGDEENVMESPACADADPWAADAPWQSLLHSRIGPTGGAIDRYVALVDPSESETDAGTRLLDGTTAHSTPALCLAADPAGQYASALEQSASSAHLLRDHVRQVLDVLRLWSFTQSV</sequence>
<evidence type="ECO:0000313" key="2">
    <source>
        <dbReference type="Proteomes" id="UP000013827"/>
    </source>
</evidence>
<proteinExistence type="predicted"/>
<dbReference type="RefSeq" id="XP_005783345.1">
    <property type="nucleotide sequence ID" value="XM_005783288.1"/>
</dbReference>
<dbReference type="KEGG" id="ehx:EMIHUDRAFT_202946"/>
<dbReference type="GO" id="GO:0048487">
    <property type="term" value="F:beta-tubulin binding"/>
    <property type="evidence" value="ECO:0007669"/>
    <property type="project" value="TreeGrafter"/>
</dbReference>
<dbReference type="Proteomes" id="UP000013827">
    <property type="component" value="Unassembled WGS sequence"/>
</dbReference>
<name>A0A0D3IXF4_EMIH1</name>
<dbReference type="GeneID" id="17262193"/>
<keyword evidence="2" id="KW-1185">Reference proteome</keyword>
<dbReference type="InterPro" id="IPR023247">
    <property type="entry name" value="IC97/Dnai7-like"/>
</dbReference>
<dbReference type="RefSeq" id="XP_005768368.1">
    <property type="nucleotide sequence ID" value="XM_005768311.1"/>
</dbReference>
<dbReference type="GO" id="GO:0005930">
    <property type="term" value="C:axoneme"/>
    <property type="evidence" value="ECO:0007669"/>
    <property type="project" value="TreeGrafter"/>
</dbReference>
<organism evidence="1 2">
    <name type="scientific">Emiliania huxleyi (strain CCMP1516)</name>
    <dbReference type="NCBI Taxonomy" id="280463"/>
    <lineage>
        <taxon>Eukaryota</taxon>
        <taxon>Haptista</taxon>
        <taxon>Haptophyta</taxon>
        <taxon>Prymnesiophyceae</taxon>
        <taxon>Isochrysidales</taxon>
        <taxon>Noelaerhabdaceae</taxon>
        <taxon>Emiliania</taxon>
    </lineage>
</organism>
<dbReference type="EnsemblProtists" id="EOD15939">
    <property type="protein sequence ID" value="EOD15939"/>
    <property type="gene ID" value="EMIHUDRAFT_210875"/>
</dbReference>
<dbReference type="PaxDb" id="2903-EOD15939"/>
<protein>
    <submittedName>
        <fullName evidence="1">Uncharacterized protein</fullName>
    </submittedName>
</protein>
<dbReference type="AlphaFoldDB" id="A0A0D3IXF4"/>